<gene>
    <name evidence="2" type="ORF">KGMB03357_20800</name>
</gene>
<reference evidence="2 3" key="1">
    <citation type="submission" date="2018-10" db="EMBL/GenBank/DDBJ databases">
        <title>Draft Genome Sequence of Anaerotignum sp. KCTC 15736.</title>
        <authorList>
            <person name="Choi S.H."/>
            <person name="Kim J.S."/>
            <person name="Kang S.W."/>
            <person name="Lee J.S."/>
            <person name="Park S.H."/>
        </authorList>
    </citation>
    <scope>NUCLEOTIDE SEQUENCE [LARGE SCALE GENOMIC DNA]</scope>
    <source>
        <strain evidence="2 3">KCTC 15736</strain>
    </source>
</reference>
<dbReference type="InterPro" id="IPR027417">
    <property type="entry name" value="P-loop_NTPase"/>
</dbReference>
<organism evidence="2 3">
    <name type="scientific">Anaerotignum faecicola</name>
    <dbReference type="NCBI Taxonomy" id="2358141"/>
    <lineage>
        <taxon>Bacteria</taxon>
        <taxon>Bacillati</taxon>
        <taxon>Bacillota</taxon>
        <taxon>Clostridia</taxon>
        <taxon>Lachnospirales</taxon>
        <taxon>Anaerotignaceae</taxon>
        <taxon>Anaerotignum</taxon>
    </lineage>
</organism>
<dbReference type="Pfam" id="PF00485">
    <property type="entry name" value="PRK"/>
    <property type="match status" value="1"/>
</dbReference>
<dbReference type="EMBL" id="BHVZ01000014">
    <property type="protein sequence ID" value="GCB30419.1"/>
    <property type="molecule type" value="Genomic_DNA"/>
</dbReference>
<dbReference type="SMART" id="SM00382">
    <property type="entry name" value="AAA"/>
    <property type="match status" value="1"/>
</dbReference>
<protein>
    <submittedName>
        <fullName evidence="2">Uridine kinase</fullName>
    </submittedName>
</protein>
<comment type="caution">
    <text evidence="2">The sequence shown here is derived from an EMBL/GenBank/DDBJ whole genome shotgun (WGS) entry which is preliminary data.</text>
</comment>
<name>A0A401LFX1_9FIRM</name>
<dbReference type="InterPro" id="IPR006083">
    <property type="entry name" value="PRK/URK"/>
</dbReference>
<dbReference type="GO" id="GO:0005524">
    <property type="term" value="F:ATP binding"/>
    <property type="evidence" value="ECO:0007669"/>
    <property type="project" value="InterPro"/>
</dbReference>
<dbReference type="SUPFAM" id="SSF52540">
    <property type="entry name" value="P-loop containing nucleoside triphosphate hydrolases"/>
    <property type="match status" value="1"/>
</dbReference>
<dbReference type="GO" id="GO:0016301">
    <property type="term" value="F:kinase activity"/>
    <property type="evidence" value="ECO:0007669"/>
    <property type="project" value="UniProtKB-KW"/>
</dbReference>
<dbReference type="AlphaFoldDB" id="A0A401LFX1"/>
<evidence type="ECO:0000259" key="1">
    <source>
        <dbReference type="SMART" id="SM00382"/>
    </source>
</evidence>
<dbReference type="CDD" id="cd02028">
    <property type="entry name" value="UMPK_like"/>
    <property type="match status" value="1"/>
</dbReference>
<evidence type="ECO:0000313" key="2">
    <source>
        <dbReference type="EMBL" id="GCB30419.1"/>
    </source>
</evidence>
<keyword evidence="2" id="KW-0418">Kinase</keyword>
<sequence>METRKVNVMGKEVQIPKDMTFGELAKEFEGEVFGKILVAKQGNSLRELICPIRTDEDITFLDFRDKEGVRVYERGISLLLVKAVRDVLGTATGVEIEHSLRGNLYCELRSPQQVPDADLLAKIEARMKEYVAADTPIVKHVCPREVAISIVKEQGLQDKVELFRYRTASNINLYELDGFYDYFFGYMPDSVGALEWFTLMPFETGFLVRFPDPAKTGELLPEEQPRKISKVFLEQMHWCQLMQVRNVAELNRTIVEGKFGDLIRVNEALHEKKIAEIADQIHQRMDKVRVVLIAGPSSSGKTSFANRLCIQLRALGVKPHKVSLDDYFLNREDTPLDEHGKKNFERMEALDLKRLNQDLKQIIAGEEVELPYYNFLTGKREHSGEFVQLGEGEILVMEGIHGLNDRLTPEIPAEYKFKIFISAITQLNVDDHNRISTSDSRLIRRIVRDFQFRGRSARTTIESWGEVRQGEEDNIFPFQENADAVFNSATLYELCVLKQYAEPQLFAIEKNMPEYPTAKRLIKFLSYFLAAPGLEIPNNSLIKEFVGGSCFKV</sequence>
<dbReference type="Proteomes" id="UP000287361">
    <property type="component" value="Unassembled WGS sequence"/>
</dbReference>
<evidence type="ECO:0000313" key="3">
    <source>
        <dbReference type="Proteomes" id="UP000287361"/>
    </source>
</evidence>
<dbReference type="Gene3D" id="3.30.980.10">
    <property type="entry name" value="Threonyl-trna Synthetase, Chain A, domain 2"/>
    <property type="match status" value="1"/>
</dbReference>
<dbReference type="Gene3D" id="3.40.50.300">
    <property type="entry name" value="P-loop containing nucleotide triphosphate hydrolases"/>
    <property type="match status" value="1"/>
</dbReference>
<dbReference type="PANTHER" id="PTHR10285">
    <property type="entry name" value="URIDINE KINASE"/>
    <property type="match status" value="1"/>
</dbReference>
<dbReference type="InterPro" id="IPR018163">
    <property type="entry name" value="Thr/Ala-tRNA-synth_IIc_edit"/>
</dbReference>
<feature type="domain" description="AAA+ ATPase" evidence="1">
    <location>
        <begin position="287"/>
        <end position="448"/>
    </location>
</feature>
<dbReference type="SUPFAM" id="SSF55186">
    <property type="entry name" value="ThrRS/AlaRS common domain"/>
    <property type="match status" value="1"/>
</dbReference>
<proteinExistence type="predicted"/>
<keyword evidence="3" id="KW-1185">Reference proteome</keyword>
<dbReference type="InterPro" id="IPR003593">
    <property type="entry name" value="AAA+_ATPase"/>
</dbReference>
<keyword evidence="2" id="KW-0808">Transferase</keyword>
<accession>A0A401LFX1</accession>